<dbReference type="InterPro" id="IPR052028">
    <property type="entry name" value="HipA_Ser/Thr_kinase"/>
</dbReference>
<evidence type="ECO:0000256" key="1">
    <source>
        <dbReference type="ARBA" id="ARBA00010164"/>
    </source>
</evidence>
<gene>
    <name evidence="6" type="primary">hipA_1</name>
    <name evidence="6" type="ORF">Lrub_1201</name>
</gene>
<keyword evidence="3" id="KW-0418">Kinase</keyword>
<dbReference type="PANTHER" id="PTHR37419:SF1">
    <property type="entry name" value="SERINE_THREONINE-PROTEIN KINASE TOXIN HIPA"/>
    <property type="match status" value="1"/>
</dbReference>
<sequence length="404" mass="45149">MQIKTLDVYLNQTLTGELSIDNDGDMLFVYDENYLGAKESLPLSQSLPLQKKAFAAKECRPFFNGILPESHLRASIARQLGISERNDFALLAAIGGECAGAVSLLPPSMHFTDLKPDYRLIDDNAVVEILQTMVQKPLLAGEDGIRLSLAGAQDKLAVAVINGHLAIPMNGAPSTHILKPINRDFPSLIENEWFCLNLARKIGLNAVEAELCYAEDVPYLLVKRYDRIVQGNTIQRLHQEDFCQAMGIPSEKKYQREGGPGLKECFQLLKYASSIPAIDIKILLQGVLFNLIIGNNDAHGKNFSLLYSAKNVRLAPFYDMISTVYYSSLTTKMAMKIGSKYEFEGLFPRHIEQMAEEAGLSPSLVLKETSSMIDVIEKHLEDSPFREMILQRANKLEQRLQRPD</sequence>
<dbReference type="Pfam" id="PF13657">
    <property type="entry name" value="Couple_hipA"/>
    <property type="match status" value="1"/>
</dbReference>
<dbReference type="GO" id="GO:0005829">
    <property type="term" value="C:cytosol"/>
    <property type="evidence" value="ECO:0007669"/>
    <property type="project" value="TreeGrafter"/>
</dbReference>
<dbReference type="EMBL" id="LNYT01000007">
    <property type="protein sequence ID" value="KTD48850.1"/>
    <property type="molecule type" value="Genomic_DNA"/>
</dbReference>
<dbReference type="AlphaFoldDB" id="A0A0W0XWP3"/>
<comment type="similarity">
    <text evidence="1">Belongs to the HipA Ser/Thr kinase family.</text>
</comment>
<protein>
    <submittedName>
        <fullName evidence="6">HipA protein, DNA binding regulator</fullName>
    </submittedName>
</protein>
<evidence type="ECO:0000259" key="4">
    <source>
        <dbReference type="Pfam" id="PF07804"/>
    </source>
</evidence>
<proteinExistence type="inferred from homology"/>
<feature type="domain" description="HipA-like C-terminal" evidence="4">
    <location>
        <begin position="147"/>
        <end position="376"/>
    </location>
</feature>
<dbReference type="OrthoDB" id="9805913at2"/>
<dbReference type="InterPro" id="IPR017508">
    <property type="entry name" value="HipA_N1"/>
</dbReference>
<dbReference type="PANTHER" id="PTHR37419">
    <property type="entry name" value="SERINE/THREONINE-PROTEIN KINASE TOXIN HIPA"/>
    <property type="match status" value="1"/>
</dbReference>
<keyword evidence="2" id="KW-0808">Transferase</keyword>
<feature type="domain" description="HipA N-terminal subdomain 1" evidence="5">
    <location>
        <begin position="6"/>
        <end position="104"/>
    </location>
</feature>
<dbReference type="Pfam" id="PF07804">
    <property type="entry name" value="HipA_C"/>
    <property type="match status" value="1"/>
</dbReference>
<evidence type="ECO:0000259" key="5">
    <source>
        <dbReference type="Pfam" id="PF13657"/>
    </source>
</evidence>
<dbReference type="NCBIfam" id="TIGR03071">
    <property type="entry name" value="couple_hipA"/>
    <property type="match status" value="1"/>
</dbReference>
<evidence type="ECO:0000256" key="2">
    <source>
        <dbReference type="ARBA" id="ARBA00022679"/>
    </source>
</evidence>
<dbReference type="STRING" id="458.Lrub_1201"/>
<evidence type="ECO:0000313" key="7">
    <source>
        <dbReference type="Proteomes" id="UP000054608"/>
    </source>
</evidence>
<organism evidence="6 7">
    <name type="scientific">Legionella rubrilucens</name>
    <dbReference type="NCBI Taxonomy" id="458"/>
    <lineage>
        <taxon>Bacteria</taxon>
        <taxon>Pseudomonadati</taxon>
        <taxon>Pseudomonadota</taxon>
        <taxon>Gammaproteobacteria</taxon>
        <taxon>Legionellales</taxon>
        <taxon>Legionellaceae</taxon>
        <taxon>Legionella</taxon>
    </lineage>
</organism>
<evidence type="ECO:0000313" key="6">
    <source>
        <dbReference type="EMBL" id="KTD48850.1"/>
    </source>
</evidence>
<comment type="caution">
    <text evidence="6">The sequence shown here is derived from an EMBL/GenBank/DDBJ whole genome shotgun (WGS) entry which is preliminary data.</text>
</comment>
<name>A0A0W0XWP3_9GAMM</name>
<accession>A0A0W0XWP3</accession>
<dbReference type="CDD" id="cd17793">
    <property type="entry name" value="HipA"/>
    <property type="match status" value="1"/>
</dbReference>
<dbReference type="RefSeq" id="WP_058531280.1">
    <property type="nucleotide sequence ID" value="NZ_CAAAIN010000001.1"/>
</dbReference>
<keyword evidence="7" id="KW-1185">Reference proteome</keyword>
<dbReference type="InterPro" id="IPR012893">
    <property type="entry name" value="HipA-like_C"/>
</dbReference>
<reference evidence="6 7" key="1">
    <citation type="submission" date="2015-11" db="EMBL/GenBank/DDBJ databases">
        <title>Genomic analysis of 38 Legionella species identifies large and diverse effector repertoires.</title>
        <authorList>
            <person name="Burstein D."/>
            <person name="Amaro F."/>
            <person name="Zusman T."/>
            <person name="Lifshitz Z."/>
            <person name="Cohen O."/>
            <person name="Gilbert J.A."/>
            <person name="Pupko T."/>
            <person name="Shuman H.A."/>
            <person name="Segal G."/>
        </authorList>
    </citation>
    <scope>NUCLEOTIDE SEQUENCE [LARGE SCALE GENOMIC DNA]</scope>
    <source>
        <strain evidence="6 7">WA-270A-C2</strain>
    </source>
</reference>
<dbReference type="Proteomes" id="UP000054608">
    <property type="component" value="Unassembled WGS sequence"/>
</dbReference>
<dbReference type="PATRIC" id="fig|458.5.peg.1242"/>
<dbReference type="Gene3D" id="1.10.1070.20">
    <property type="match status" value="1"/>
</dbReference>
<dbReference type="GO" id="GO:0004674">
    <property type="term" value="F:protein serine/threonine kinase activity"/>
    <property type="evidence" value="ECO:0007669"/>
    <property type="project" value="TreeGrafter"/>
</dbReference>
<evidence type="ECO:0000256" key="3">
    <source>
        <dbReference type="ARBA" id="ARBA00022777"/>
    </source>
</evidence>